<sequence length="114" mass="12591">MKVVALIVVIVVIRIEKLFFVSRSMLCLLFCTVLTYFNINTPPVIVSLKGSTFSMDPTLNSSFPLDTTPSKNINDKTPSSDIFLLKMRDRSMCFLMVSSYVLAVGLGETSTNGV</sequence>
<dbReference type="EMBL" id="VXIV02000590">
    <property type="protein sequence ID" value="KAF6037313.1"/>
    <property type="molecule type" value="Genomic_DNA"/>
</dbReference>
<protein>
    <submittedName>
        <fullName evidence="1">Uncharacterized protein</fullName>
    </submittedName>
</protein>
<accession>A0A7J7KGH7</accession>
<proteinExistence type="predicted"/>
<organism evidence="1 2">
    <name type="scientific">Bugula neritina</name>
    <name type="common">Brown bryozoan</name>
    <name type="synonym">Sertularia neritina</name>
    <dbReference type="NCBI Taxonomy" id="10212"/>
    <lineage>
        <taxon>Eukaryota</taxon>
        <taxon>Metazoa</taxon>
        <taxon>Spiralia</taxon>
        <taxon>Lophotrochozoa</taxon>
        <taxon>Bryozoa</taxon>
        <taxon>Gymnolaemata</taxon>
        <taxon>Cheilostomatida</taxon>
        <taxon>Flustrina</taxon>
        <taxon>Buguloidea</taxon>
        <taxon>Bugulidae</taxon>
        <taxon>Bugula</taxon>
    </lineage>
</organism>
<keyword evidence="2" id="KW-1185">Reference proteome</keyword>
<comment type="caution">
    <text evidence="1">The sequence shown here is derived from an EMBL/GenBank/DDBJ whole genome shotgun (WGS) entry which is preliminary data.</text>
</comment>
<dbReference type="AlphaFoldDB" id="A0A7J7KGH7"/>
<evidence type="ECO:0000313" key="2">
    <source>
        <dbReference type="Proteomes" id="UP000593567"/>
    </source>
</evidence>
<dbReference type="Proteomes" id="UP000593567">
    <property type="component" value="Unassembled WGS sequence"/>
</dbReference>
<reference evidence="1" key="1">
    <citation type="submission" date="2020-06" db="EMBL/GenBank/DDBJ databases">
        <title>Draft genome of Bugula neritina, a colonial animal packing powerful symbionts and potential medicines.</title>
        <authorList>
            <person name="Rayko M."/>
        </authorList>
    </citation>
    <scope>NUCLEOTIDE SEQUENCE [LARGE SCALE GENOMIC DNA]</scope>
    <source>
        <strain evidence="1">Kwan_BN1</strain>
    </source>
</reference>
<evidence type="ECO:0000313" key="1">
    <source>
        <dbReference type="EMBL" id="KAF6037313.1"/>
    </source>
</evidence>
<name>A0A7J7KGH7_BUGNE</name>
<gene>
    <name evidence="1" type="ORF">EB796_004393</name>
</gene>